<feature type="transmembrane region" description="Helical" evidence="6">
    <location>
        <begin position="97"/>
        <end position="120"/>
    </location>
</feature>
<feature type="transmembrane region" description="Helical" evidence="6">
    <location>
        <begin position="312"/>
        <end position="331"/>
    </location>
</feature>
<evidence type="ECO:0000313" key="7">
    <source>
        <dbReference type="EMBL" id="ADI13659.1"/>
    </source>
</evidence>
<keyword evidence="4 6" id="KW-1133">Transmembrane helix</keyword>
<protein>
    <submittedName>
        <fullName evidence="7">Membrane protein involved in the export of O-antigen and teichoic acid-like protein</fullName>
    </submittedName>
</protein>
<feature type="transmembrane region" description="Helical" evidence="6">
    <location>
        <begin position="132"/>
        <end position="149"/>
    </location>
</feature>
<comment type="subcellular location">
    <subcellularLocation>
        <location evidence="1">Cell membrane</location>
        <topology evidence="1">Multi-pass membrane protein</topology>
    </subcellularLocation>
</comment>
<reference evidence="7 8" key="2">
    <citation type="journal article" date="2011" name="Stand. Genomic Sci.">
        <title>Complete genome sequence of Truepera radiovictrix type strain (RQ-24).</title>
        <authorList>
            <person name="Ivanova N."/>
            <person name="Rohde C."/>
            <person name="Munk C."/>
            <person name="Nolan M."/>
            <person name="Lucas S."/>
            <person name="Del Rio T.G."/>
            <person name="Tice H."/>
            <person name="Deshpande S."/>
            <person name="Cheng J.F."/>
            <person name="Tapia R."/>
            <person name="Han C."/>
            <person name="Goodwin L."/>
            <person name="Pitluck S."/>
            <person name="Liolios K."/>
            <person name="Mavromatis K."/>
            <person name="Mikhailova N."/>
            <person name="Pati A."/>
            <person name="Chen A."/>
            <person name="Palaniappan K."/>
            <person name="Land M."/>
            <person name="Hauser L."/>
            <person name="Chang Y.J."/>
            <person name="Jeffries C.D."/>
            <person name="Brambilla E."/>
            <person name="Rohde M."/>
            <person name="Goker M."/>
            <person name="Tindall B.J."/>
            <person name="Woyke T."/>
            <person name="Bristow J."/>
            <person name="Eisen J.A."/>
            <person name="Markowitz V."/>
            <person name="Hugenholtz P."/>
            <person name="Kyrpides N.C."/>
            <person name="Klenk H.P."/>
            <person name="Lapidus A."/>
        </authorList>
    </citation>
    <scope>NUCLEOTIDE SEQUENCE [LARGE SCALE GENOMIC DNA]</scope>
    <source>
        <strain evidence="8">DSM 17093 / CIP 108686 / LMG 22925 / RQ-24</strain>
    </source>
</reference>
<keyword evidence="3 6" id="KW-0812">Transmembrane</keyword>
<keyword evidence="5 6" id="KW-0472">Membrane</keyword>
<name>D7CSC7_TRURR</name>
<keyword evidence="2" id="KW-1003">Cell membrane</keyword>
<feature type="transmembrane region" description="Helical" evidence="6">
    <location>
        <begin position="400"/>
        <end position="419"/>
    </location>
</feature>
<feature type="transmembrane region" description="Helical" evidence="6">
    <location>
        <begin position="193"/>
        <end position="214"/>
    </location>
</feature>
<evidence type="ECO:0000256" key="1">
    <source>
        <dbReference type="ARBA" id="ARBA00004651"/>
    </source>
</evidence>
<feature type="transmembrane region" description="Helical" evidence="6">
    <location>
        <begin position="235"/>
        <end position="258"/>
    </location>
</feature>
<sequence length="434" mass="46599">MQASKVPVVAKFCAQLKSHLVLNGYALVFSSGATSALGVVYWILAARLYPEATVGLNSAALAAMFFLTNLSQLNLVHALNRFVPSAGRSTAKLIATAYLVSVALALLTSGVFLLGIDLWAPSLRALRADPASAAWFMFATASWCIFTIQDGVLAGLRQAKWVPLSTTSYALIKLAVIALAATRLPRGGIFFSWTAPVLLLVVPVSALIFLRLVPRHVAAAETRGDGLRGRSVVRFVAGDYLASLVWMATVNLLPVLIVERAGASAGAYFYLAWTIAYTLYFVSVNMCMSLVTEGARDEARLNLYSFETLKQTLRLVVPIVAVVVVGAPQILQLYGSAYAAEGATLLRLLCLSAVPYVFVAVRISMARVQRKILTIFCVYGALCALALGLTHVLLDRYGVVGVGWAWLVAQTLTMGVLLLTDLRRAWGPLLGRAA</sequence>
<accession>D7CSC7</accession>
<dbReference type="GO" id="GO:0005886">
    <property type="term" value="C:plasma membrane"/>
    <property type="evidence" value="ECO:0007669"/>
    <property type="project" value="UniProtKB-SubCell"/>
</dbReference>
<feature type="transmembrane region" description="Helical" evidence="6">
    <location>
        <begin position="161"/>
        <end position="181"/>
    </location>
</feature>
<evidence type="ECO:0000256" key="3">
    <source>
        <dbReference type="ARBA" id="ARBA00022692"/>
    </source>
</evidence>
<feature type="transmembrane region" description="Helical" evidence="6">
    <location>
        <begin position="20"/>
        <end position="44"/>
    </location>
</feature>
<feature type="transmembrane region" description="Helical" evidence="6">
    <location>
        <begin position="343"/>
        <end position="361"/>
    </location>
</feature>
<keyword evidence="8" id="KW-1185">Reference proteome</keyword>
<evidence type="ECO:0000256" key="6">
    <source>
        <dbReference type="SAM" id="Phobius"/>
    </source>
</evidence>
<evidence type="ECO:0000256" key="4">
    <source>
        <dbReference type="ARBA" id="ARBA00022989"/>
    </source>
</evidence>
<dbReference type="InterPro" id="IPR050833">
    <property type="entry name" value="Poly_Biosynth_Transport"/>
</dbReference>
<dbReference type="EMBL" id="CP002049">
    <property type="protein sequence ID" value="ADI13659.1"/>
    <property type="molecule type" value="Genomic_DNA"/>
</dbReference>
<dbReference type="eggNOG" id="COG2244">
    <property type="taxonomic scope" value="Bacteria"/>
</dbReference>
<dbReference type="RefSeq" id="WP_013177039.1">
    <property type="nucleotide sequence ID" value="NC_014221.1"/>
</dbReference>
<gene>
    <name evidence="7" type="ordered locus">Trad_0522</name>
</gene>
<feature type="transmembrane region" description="Helical" evidence="6">
    <location>
        <begin position="373"/>
        <end position="394"/>
    </location>
</feature>
<dbReference type="KEGG" id="tra:Trad_0522"/>
<feature type="transmembrane region" description="Helical" evidence="6">
    <location>
        <begin position="56"/>
        <end position="76"/>
    </location>
</feature>
<evidence type="ECO:0000256" key="5">
    <source>
        <dbReference type="ARBA" id="ARBA00023136"/>
    </source>
</evidence>
<reference evidence="8" key="1">
    <citation type="submission" date="2010-05" db="EMBL/GenBank/DDBJ databases">
        <title>The complete genome of Truepera radiovictris DSM 17093.</title>
        <authorList>
            <consortium name="US DOE Joint Genome Institute (JGI-PGF)"/>
            <person name="Lucas S."/>
            <person name="Copeland A."/>
            <person name="Lapidus A."/>
            <person name="Glavina del Rio T."/>
            <person name="Dalin E."/>
            <person name="Tice H."/>
            <person name="Bruce D."/>
            <person name="Goodwin L."/>
            <person name="Pitluck S."/>
            <person name="Kyrpides N."/>
            <person name="Mavromatis K."/>
            <person name="Ovchinnikova G."/>
            <person name="Munk A.C."/>
            <person name="Detter J.C."/>
            <person name="Han C."/>
            <person name="Tapia R."/>
            <person name="Land M."/>
            <person name="Hauser L."/>
            <person name="Markowitz V."/>
            <person name="Cheng J.-F."/>
            <person name="Hugenholtz P."/>
            <person name="Woyke T."/>
            <person name="Wu D."/>
            <person name="Tindall B."/>
            <person name="Pomrenke H.G."/>
            <person name="Brambilla E."/>
            <person name="Klenk H.-P."/>
            <person name="Eisen J.A."/>
        </authorList>
    </citation>
    <scope>NUCLEOTIDE SEQUENCE [LARGE SCALE GENOMIC DNA]</scope>
    <source>
        <strain evidence="8">DSM 17093 / CIP 108686 / LMG 22925 / RQ-24</strain>
    </source>
</reference>
<dbReference type="STRING" id="649638.Trad_0522"/>
<feature type="transmembrane region" description="Helical" evidence="6">
    <location>
        <begin position="270"/>
        <end position="291"/>
    </location>
</feature>
<evidence type="ECO:0000313" key="8">
    <source>
        <dbReference type="Proteomes" id="UP000000379"/>
    </source>
</evidence>
<dbReference type="PANTHER" id="PTHR30250">
    <property type="entry name" value="PST FAMILY PREDICTED COLANIC ACID TRANSPORTER"/>
    <property type="match status" value="1"/>
</dbReference>
<dbReference type="AlphaFoldDB" id="D7CSC7"/>
<dbReference type="PANTHER" id="PTHR30250:SF11">
    <property type="entry name" value="O-ANTIGEN TRANSPORTER-RELATED"/>
    <property type="match status" value="1"/>
</dbReference>
<evidence type="ECO:0000256" key="2">
    <source>
        <dbReference type="ARBA" id="ARBA00022475"/>
    </source>
</evidence>
<proteinExistence type="predicted"/>
<dbReference type="HOGENOM" id="CLU_030866_0_1_0"/>
<dbReference type="Proteomes" id="UP000000379">
    <property type="component" value="Chromosome"/>
</dbReference>
<organism evidence="7 8">
    <name type="scientific">Truepera radiovictrix (strain DSM 17093 / CIP 108686 / LMG 22925 / RQ-24)</name>
    <dbReference type="NCBI Taxonomy" id="649638"/>
    <lineage>
        <taxon>Bacteria</taxon>
        <taxon>Thermotogati</taxon>
        <taxon>Deinococcota</taxon>
        <taxon>Deinococci</taxon>
        <taxon>Trueperales</taxon>
        <taxon>Trueperaceae</taxon>
        <taxon>Truepera</taxon>
    </lineage>
</organism>